<evidence type="ECO:0000313" key="3">
    <source>
        <dbReference type="Proteomes" id="UP000035720"/>
    </source>
</evidence>
<reference evidence="2 3" key="1">
    <citation type="journal article" date="2013" name="ISME J.">
        <title>A metabolic model for members of the genus Tetrasphaera involved in enhanced biological phosphorus removal.</title>
        <authorList>
            <person name="Kristiansen R."/>
            <person name="Nguyen H.T.T."/>
            <person name="Saunders A.M."/>
            <person name="Nielsen J.L."/>
            <person name="Wimmer R."/>
            <person name="Le V.Q."/>
            <person name="McIlroy S.J."/>
            <person name="Petrovski S."/>
            <person name="Seviour R.J."/>
            <person name="Calteau A."/>
            <person name="Nielsen K.L."/>
            <person name="Nielsen P.H."/>
        </authorList>
    </citation>
    <scope>NUCLEOTIDE SEQUENCE [LARGE SCALE GENOMIC DNA]</scope>
    <source>
        <strain evidence="2 3">Ben 74</strain>
    </source>
</reference>
<evidence type="ECO:0000259" key="1">
    <source>
        <dbReference type="Pfam" id="PF10105"/>
    </source>
</evidence>
<dbReference type="STRING" id="1193518.BN13_1090016"/>
<dbReference type="InterPro" id="IPR018768">
    <property type="entry name" value="DUF2344"/>
</dbReference>
<gene>
    <name evidence="2" type="ORF">BN13_1090016</name>
</gene>
<dbReference type="AlphaFoldDB" id="A0A077M324"/>
<keyword evidence="3" id="KW-1185">Reference proteome</keyword>
<accession>A0A077M324</accession>
<dbReference type="NCBIfam" id="TIGR03936">
    <property type="entry name" value="sam_1_link_chp"/>
    <property type="match status" value="1"/>
</dbReference>
<name>A0A077M324_9MICO</name>
<feature type="domain" description="DUF2344" evidence="1">
    <location>
        <begin position="1"/>
        <end position="171"/>
    </location>
</feature>
<dbReference type="Proteomes" id="UP000035720">
    <property type="component" value="Unassembled WGS sequence"/>
</dbReference>
<sequence>MRFSSTRDFARALERALRRAEVPMAFSAGFHPHPRISYAGGAPTGMLSEAEYFEIALTRQCDPERVRADLDSALPEGLDILDVVPASGSSLNDLLEASEWEVAFPGVGADDLADAIRMVRAADTAPVTRLFKTGEKTFDILPALLRAEVRAGEGCAIMALVVRHATPAVRPDDVLTALRQVARFEAPSTPRVVRLAQGPWDPDAAQVTDPLAADKIAAAAPGDAP</sequence>
<comment type="caution">
    <text evidence="2">The sequence shown here is derived from an EMBL/GenBank/DDBJ whole genome shotgun (WGS) entry which is preliminary data.</text>
</comment>
<evidence type="ECO:0000313" key="2">
    <source>
        <dbReference type="EMBL" id="CCI51581.1"/>
    </source>
</evidence>
<protein>
    <recommendedName>
        <fullName evidence="1">DUF2344 domain-containing protein</fullName>
    </recommendedName>
</protein>
<dbReference type="EMBL" id="CAJC01000012">
    <property type="protein sequence ID" value="CCI51581.1"/>
    <property type="molecule type" value="Genomic_DNA"/>
</dbReference>
<dbReference type="Pfam" id="PF10105">
    <property type="entry name" value="DUF2344"/>
    <property type="match status" value="1"/>
</dbReference>
<proteinExistence type="predicted"/>
<organism evidence="2 3">
    <name type="scientific">Nostocoides jenkinsii Ben 74</name>
    <dbReference type="NCBI Taxonomy" id="1193518"/>
    <lineage>
        <taxon>Bacteria</taxon>
        <taxon>Bacillati</taxon>
        <taxon>Actinomycetota</taxon>
        <taxon>Actinomycetes</taxon>
        <taxon>Micrococcales</taxon>
        <taxon>Intrasporangiaceae</taxon>
        <taxon>Nostocoides</taxon>
    </lineage>
</organism>